<feature type="region of interest" description="Disordered" evidence="1">
    <location>
        <begin position="23"/>
        <end position="43"/>
    </location>
</feature>
<name>S8D8M5_9LAMI</name>
<feature type="compositionally biased region" description="Low complexity" evidence="1">
    <location>
        <begin position="32"/>
        <end position="43"/>
    </location>
</feature>
<evidence type="ECO:0000256" key="1">
    <source>
        <dbReference type="SAM" id="MobiDB-lite"/>
    </source>
</evidence>
<evidence type="ECO:0000313" key="2">
    <source>
        <dbReference type="EMBL" id="EPS59048.1"/>
    </source>
</evidence>
<protein>
    <submittedName>
        <fullName evidence="2">Uncharacterized protein</fullName>
    </submittedName>
</protein>
<proteinExistence type="predicted"/>
<comment type="caution">
    <text evidence="2">The sequence shown here is derived from an EMBL/GenBank/DDBJ whole genome shotgun (WGS) entry which is preliminary data.</text>
</comment>
<dbReference type="AlphaFoldDB" id="S8D8M5"/>
<dbReference type="Proteomes" id="UP000015453">
    <property type="component" value="Unassembled WGS sequence"/>
</dbReference>
<evidence type="ECO:0000313" key="3">
    <source>
        <dbReference type="Proteomes" id="UP000015453"/>
    </source>
</evidence>
<dbReference type="EMBL" id="AUSU01008679">
    <property type="protein sequence ID" value="EPS59048.1"/>
    <property type="molecule type" value="Genomic_DNA"/>
</dbReference>
<accession>S8D8M5</accession>
<reference evidence="2 3" key="1">
    <citation type="journal article" date="2013" name="BMC Genomics">
        <title>The miniature genome of a carnivorous plant Genlisea aurea contains a low number of genes and short non-coding sequences.</title>
        <authorList>
            <person name="Leushkin E.V."/>
            <person name="Sutormin R.A."/>
            <person name="Nabieva E.R."/>
            <person name="Penin A.A."/>
            <person name="Kondrashov A.S."/>
            <person name="Logacheva M.D."/>
        </authorList>
    </citation>
    <scope>NUCLEOTIDE SEQUENCE [LARGE SCALE GENOMIC DNA]</scope>
</reference>
<organism evidence="2 3">
    <name type="scientific">Genlisea aurea</name>
    <dbReference type="NCBI Taxonomy" id="192259"/>
    <lineage>
        <taxon>Eukaryota</taxon>
        <taxon>Viridiplantae</taxon>
        <taxon>Streptophyta</taxon>
        <taxon>Embryophyta</taxon>
        <taxon>Tracheophyta</taxon>
        <taxon>Spermatophyta</taxon>
        <taxon>Magnoliopsida</taxon>
        <taxon>eudicotyledons</taxon>
        <taxon>Gunneridae</taxon>
        <taxon>Pentapetalae</taxon>
        <taxon>asterids</taxon>
        <taxon>lamiids</taxon>
        <taxon>Lamiales</taxon>
        <taxon>Lentibulariaceae</taxon>
        <taxon>Genlisea</taxon>
    </lineage>
</organism>
<keyword evidence="3" id="KW-1185">Reference proteome</keyword>
<sequence>MPTKDDRISTGIEDFALIDESFANNGKKKKNNNNNPVSPVGNGPVCKYQYLPQQSKVYTVVPQTENNFEVVQFKNDHFSCRSEKSRKPIVGYANNSTGSSS</sequence>
<gene>
    <name evidence="2" type="ORF">M569_15762</name>
</gene>